<proteinExistence type="predicted"/>
<evidence type="ECO:0000313" key="1">
    <source>
        <dbReference type="EMBL" id="GBP34387.1"/>
    </source>
</evidence>
<evidence type="ECO:0000313" key="2">
    <source>
        <dbReference type="Proteomes" id="UP000299102"/>
    </source>
</evidence>
<sequence>MYRLASDGPLAACAHDRTHQIRRAGRLSGFVRFTLHYAGRFPGGCASASRWRCPTASYDMSSLFKLRVLGSTSPQCELGSDKDGHHRCDVQDRQIDSSTIEIGKSKFNFNNFIAYLKLCRGHALELPQKKYPLIQNTCHVTFCGGSCCARAGLQRLSRSPLCGRQPPSKLRPSRNCRNNS</sequence>
<comment type="caution">
    <text evidence="1">The sequence shown here is derived from an EMBL/GenBank/DDBJ whole genome shotgun (WGS) entry which is preliminary data.</text>
</comment>
<reference evidence="1 2" key="1">
    <citation type="journal article" date="2019" name="Commun. Biol.">
        <title>The bagworm genome reveals a unique fibroin gene that provides high tensile strength.</title>
        <authorList>
            <person name="Kono N."/>
            <person name="Nakamura H."/>
            <person name="Ohtoshi R."/>
            <person name="Tomita M."/>
            <person name="Numata K."/>
            <person name="Arakawa K."/>
        </authorList>
    </citation>
    <scope>NUCLEOTIDE SEQUENCE [LARGE SCALE GENOMIC DNA]</scope>
</reference>
<accession>A0A4C1V7U2</accession>
<organism evidence="1 2">
    <name type="scientific">Eumeta variegata</name>
    <name type="common">Bagworm moth</name>
    <name type="synonym">Eumeta japonica</name>
    <dbReference type="NCBI Taxonomy" id="151549"/>
    <lineage>
        <taxon>Eukaryota</taxon>
        <taxon>Metazoa</taxon>
        <taxon>Ecdysozoa</taxon>
        <taxon>Arthropoda</taxon>
        <taxon>Hexapoda</taxon>
        <taxon>Insecta</taxon>
        <taxon>Pterygota</taxon>
        <taxon>Neoptera</taxon>
        <taxon>Endopterygota</taxon>
        <taxon>Lepidoptera</taxon>
        <taxon>Glossata</taxon>
        <taxon>Ditrysia</taxon>
        <taxon>Tineoidea</taxon>
        <taxon>Psychidae</taxon>
        <taxon>Oiketicinae</taxon>
        <taxon>Eumeta</taxon>
    </lineage>
</organism>
<dbReference type="AlphaFoldDB" id="A0A4C1V7U2"/>
<gene>
    <name evidence="1" type="ORF">EVAR_7440_1</name>
</gene>
<protein>
    <submittedName>
        <fullName evidence="1">Uncharacterized protein</fullName>
    </submittedName>
</protein>
<name>A0A4C1V7U2_EUMVA</name>
<keyword evidence="2" id="KW-1185">Reference proteome</keyword>
<dbReference type="EMBL" id="BGZK01000287">
    <property type="protein sequence ID" value="GBP34387.1"/>
    <property type="molecule type" value="Genomic_DNA"/>
</dbReference>
<dbReference type="Proteomes" id="UP000299102">
    <property type="component" value="Unassembled WGS sequence"/>
</dbReference>